<proteinExistence type="predicted"/>
<reference evidence="1 2" key="1">
    <citation type="submission" date="2016-11" db="EMBL/GenBank/DDBJ databases">
        <title>Complete genome sequence of Sulfitobacter sp. AM1-D1, a toxic bacteria associated with marine dinoflagellate Alexandrium minutum in East China Sea.</title>
        <authorList>
            <person name="Yang Q."/>
            <person name="Zhang X."/>
            <person name="Tian X."/>
        </authorList>
    </citation>
    <scope>NUCLEOTIDE SEQUENCE [LARGE SCALE GENOMIC DNA]</scope>
    <source>
        <strain evidence="1 2">AM1-D1</strain>
    </source>
</reference>
<dbReference type="GO" id="GO:0044780">
    <property type="term" value="P:bacterial-type flagellum assembly"/>
    <property type="evidence" value="ECO:0007669"/>
    <property type="project" value="InterPro"/>
</dbReference>
<evidence type="ECO:0000313" key="2">
    <source>
        <dbReference type="Proteomes" id="UP000181897"/>
    </source>
</evidence>
<dbReference type="Proteomes" id="UP000181897">
    <property type="component" value="Chromosome"/>
</dbReference>
<evidence type="ECO:0000313" key="1">
    <source>
        <dbReference type="EMBL" id="APE44979.1"/>
    </source>
</evidence>
<accession>A0A1J0WL15</accession>
<dbReference type="InterPro" id="IPR036679">
    <property type="entry name" value="FlgN-like_sf"/>
</dbReference>
<keyword evidence="2" id="KW-1185">Reference proteome</keyword>
<dbReference type="OrthoDB" id="7862860at2"/>
<dbReference type="SUPFAM" id="SSF140566">
    <property type="entry name" value="FlgN-like"/>
    <property type="match status" value="1"/>
</dbReference>
<dbReference type="STRING" id="1917485.BOO69_17370"/>
<dbReference type="EMBL" id="CP018076">
    <property type="protein sequence ID" value="APE44979.1"/>
    <property type="molecule type" value="Genomic_DNA"/>
</dbReference>
<name>A0A1J0WL15_9RHOB</name>
<organism evidence="1 2">
    <name type="scientific">Sulfitobacter alexandrii</name>
    <dbReference type="NCBI Taxonomy" id="1917485"/>
    <lineage>
        <taxon>Bacteria</taxon>
        <taxon>Pseudomonadati</taxon>
        <taxon>Pseudomonadota</taxon>
        <taxon>Alphaproteobacteria</taxon>
        <taxon>Rhodobacterales</taxon>
        <taxon>Roseobacteraceae</taxon>
        <taxon>Sulfitobacter</taxon>
    </lineage>
</organism>
<sequence>MTHPGATERIEALDHLLDEEREALLTGNLGRLADLLDPKEALIEEINAIPPGNAGRLRHLDVKVRRNQHLLDGALDGIRSVAARMAELRQVRDGLETYGADGRKRTIEIQDGPSVERRA</sequence>
<evidence type="ECO:0008006" key="3">
    <source>
        <dbReference type="Google" id="ProtNLM"/>
    </source>
</evidence>
<dbReference type="KEGG" id="suam:BOO69_17370"/>
<dbReference type="RefSeq" id="WP_071973327.1">
    <property type="nucleotide sequence ID" value="NZ_CP018076.1"/>
</dbReference>
<dbReference type="AlphaFoldDB" id="A0A1J0WL15"/>
<gene>
    <name evidence="1" type="ORF">BOO69_17370</name>
</gene>
<protein>
    <recommendedName>
        <fullName evidence="3">Flagellar biosynthesis protein FlgN</fullName>
    </recommendedName>
</protein>